<name>A0A4T0X1C0_9ASCO</name>
<dbReference type="PANTHER" id="PTHR12983:SF9">
    <property type="entry name" value="E3 UBIQUITIN-PROTEIN LIGASE RNF10"/>
    <property type="match status" value="1"/>
</dbReference>
<evidence type="ECO:0000256" key="2">
    <source>
        <dbReference type="ARBA" id="ARBA00022490"/>
    </source>
</evidence>
<dbReference type="AlphaFoldDB" id="A0A4T0X1C0"/>
<gene>
    <name evidence="9" type="ORF">CANINC_002529</name>
</gene>
<feature type="compositionally biased region" description="Basic and acidic residues" evidence="7">
    <location>
        <begin position="1"/>
        <end position="11"/>
    </location>
</feature>
<dbReference type="PROSITE" id="PS00518">
    <property type="entry name" value="ZF_RING_1"/>
    <property type="match status" value="1"/>
</dbReference>
<sequence length="685" mass="78673">MVSDAKSDAKSFTEIASNKPLSMRKTGSRNRNKSLNKSKRDTIHQSSAKITLKDDSNDIMNILKTAKNGTDISHLLTYSYSDDPSIDANHERTSKVGRSKHQKKKTNDNDIHLHGLSYINANYKFILNNEGDYKANLIDPNLPFNMNDIHRVIVKQHDYHCPICMGDEFVAPRMTKCGHIFCYPCLINMFENVRNDKTKTNLGNLHNPLISCPLCSEVIREKFPLLPVLIEQVKEGENKITAMSYRNVSLMYRNHSRIYSQAVSNFYRFKGFDGLIPWINHGCSPLNYKQQSPYTSFSRLVFCDIDFVISCFEKEIEDIMTQKLIDNEVYGDSGVYYDIASLKIMDEIKKLKELTGEKAKAPSQLDLSDLTLSTMSIKDSHEIRLPSFKDGYYFYQCDINSRIHYFLSPLDVKVINQLFDIPDITKVHPDTINFNFAYNLPISLNLFVENINFEEGRVTPELVSRNPYLSNLPYGAEVGFLEIDWSKFDASFIPISDEQLADNMDENSRYPIQIPQYLTKQLQNRTRNIRRKRSAEENARVRGELRREKETMEIFTKDDNAVEYPDSDEFEYLSNNKWNKNKFVHIHDFDSMPVLSGLGSNNTSETHLSLPNANDDNKSPMISTKTSVWGTKVPVVLDPEEEALKAEESRRIQEIIDKAKSEASSSEKGKKGKKGRRVKMVPLPL</sequence>
<evidence type="ECO:0000313" key="10">
    <source>
        <dbReference type="Proteomes" id="UP000307173"/>
    </source>
</evidence>
<comment type="subcellular location">
    <subcellularLocation>
        <location evidence="1">Cytoplasm</location>
    </subcellularLocation>
</comment>
<feature type="region of interest" description="Disordered" evidence="7">
    <location>
        <begin position="87"/>
        <end position="106"/>
    </location>
</feature>
<reference evidence="9 10" key="1">
    <citation type="journal article" date="2019" name="Front. Genet.">
        <title>Whole-Genome Sequencing of the Opportunistic Yeast Pathogen Candida inconspicua Uncovers Its Hybrid Origin.</title>
        <authorList>
            <person name="Mixao V."/>
            <person name="Hansen A.P."/>
            <person name="Saus E."/>
            <person name="Boekhout T."/>
            <person name="Lass-Florl C."/>
            <person name="Gabaldon T."/>
        </authorList>
    </citation>
    <scope>NUCLEOTIDE SEQUENCE [LARGE SCALE GENOMIC DNA]</scope>
    <source>
        <strain evidence="9 10">CBS 180</strain>
    </source>
</reference>
<evidence type="ECO:0000313" key="9">
    <source>
        <dbReference type="EMBL" id="TID28351.1"/>
    </source>
</evidence>
<organism evidence="9 10">
    <name type="scientific">Pichia inconspicua</name>
    <dbReference type="NCBI Taxonomy" id="52247"/>
    <lineage>
        <taxon>Eukaryota</taxon>
        <taxon>Fungi</taxon>
        <taxon>Dikarya</taxon>
        <taxon>Ascomycota</taxon>
        <taxon>Saccharomycotina</taxon>
        <taxon>Pichiomycetes</taxon>
        <taxon>Pichiales</taxon>
        <taxon>Pichiaceae</taxon>
        <taxon>Pichia</taxon>
    </lineage>
</organism>
<evidence type="ECO:0000256" key="7">
    <source>
        <dbReference type="SAM" id="MobiDB-lite"/>
    </source>
</evidence>
<dbReference type="OrthoDB" id="302966at2759"/>
<dbReference type="InterPro" id="IPR001841">
    <property type="entry name" value="Znf_RING"/>
</dbReference>
<evidence type="ECO:0000256" key="6">
    <source>
        <dbReference type="PROSITE-ProRule" id="PRU00175"/>
    </source>
</evidence>
<dbReference type="Gene3D" id="3.30.40.10">
    <property type="entry name" value="Zinc/RING finger domain, C3HC4 (zinc finger)"/>
    <property type="match status" value="1"/>
</dbReference>
<dbReference type="SMART" id="SM00184">
    <property type="entry name" value="RING"/>
    <property type="match status" value="1"/>
</dbReference>
<evidence type="ECO:0000256" key="3">
    <source>
        <dbReference type="ARBA" id="ARBA00022723"/>
    </source>
</evidence>
<feature type="compositionally biased region" description="Basic and acidic residues" evidence="7">
    <location>
        <begin position="534"/>
        <end position="544"/>
    </location>
</feature>
<feature type="compositionally biased region" description="Basic and acidic residues" evidence="7">
    <location>
        <begin position="656"/>
        <end position="669"/>
    </location>
</feature>
<dbReference type="InterPro" id="IPR013083">
    <property type="entry name" value="Znf_RING/FYVE/PHD"/>
</dbReference>
<dbReference type="EMBL" id="SELW01000405">
    <property type="protein sequence ID" value="TID28351.1"/>
    <property type="molecule type" value="Genomic_DNA"/>
</dbReference>
<dbReference type="PROSITE" id="PS50089">
    <property type="entry name" value="ZF_RING_2"/>
    <property type="match status" value="1"/>
</dbReference>
<keyword evidence="2" id="KW-0963">Cytoplasm</keyword>
<dbReference type="STRING" id="52247.A0A4T0X1C0"/>
<dbReference type="GO" id="GO:0045944">
    <property type="term" value="P:positive regulation of transcription by RNA polymerase II"/>
    <property type="evidence" value="ECO:0007669"/>
    <property type="project" value="TreeGrafter"/>
</dbReference>
<keyword evidence="3" id="KW-0479">Metal-binding</keyword>
<dbReference type="GO" id="GO:0000976">
    <property type="term" value="F:transcription cis-regulatory region binding"/>
    <property type="evidence" value="ECO:0007669"/>
    <property type="project" value="TreeGrafter"/>
</dbReference>
<evidence type="ECO:0000259" key="8">
    <source>
        <dbReference type="PROSITE" id="PS50089"/>
    </source>
</evidence>
<feature type="region of interest" description="Disordered" evidence="7">
    <location>
        <begin position="1"/>
        <end position="46"/>
    </location>
</feature>
<proteinExistence type="predicted"/>
<dbReference type="PANTHER" id="PTHR12983">
    <property type="entry name" value="RING FINGER 10 FAMILY MEMBER"/>
    <property type="match status" value="1"/>
</dbReference>
<dbReference type="GO" id="GO:0008270">
    <property type="term" value="F:zinc ion binding"/>
    <property type="evidence" value="ECO:0007669"/>
    <property type="project" value="UniProtKB-KW"/>
</dbReference>
<protein>
    <recommendedName>
        <fullName evidence="8">RING-type domain-containing protein</fullName>
    </recommendedName>
</protein>
<feature type="compositionally biased region" description="Basic residues" evidence="7">
    <location>
        <begin position="26"/>
        <end position="37"/>
    </location>
</feature>
<accession>A0A4T0X1C0</accession>
<dbReference type="InterPro" id="IPR017907">
    <property type="entry name" value="Znf_RING_CS"/>
</dbReference>
<evidence type="ECO:0000256" key="5">
    <source>
        <dbReference type="ARBA" id="ARBA00022833"/>
    </source>
</evidence>
<dbReference type="Pfam" id="PF13445">
    <property type="entry name" value="zf-RING_UBOX"/>
    <property type="match status" value="1"/>
</dbReference>
<dbReference type="InterPro" id="IPR039739">
    <property type="entry name" value="MAG2/RNF10"/>
</dbReference>
<keyword evidence="10" id="KW-1185">Reference proteome</keyword>
<dbReference type="SUPFAM" id="SSF57850">
    <property type="entry name" value="RING/U-box"/>
    <property type="match status" value="1"/>
</dbReference>
<feature type="region of interest" description="Disordered" evidence="7">
    <location>
        <begin position="656"/>
        <end position="685"/>
    </location>
</feature>
<feature type="compositionally biased region" description="Basic residues" evidence="7">
    <location>
        <begin position="95"/>
        <end position="104"/>
    </location>
</feature>
<dbReference type="InterPro" id="IPR027370">
    <property type="entry name" value="Znf-RING_euk"/>
</dbReference>
<keyword evidence="5" id="KW-0862">Zinc</keyword>
<dbReference type="GO" id="GO:0005737">
    <property type="term" value="C:cytoplasm"/>
    <property type="evidence" value="ECO:0007669"/>
    <property type="project" value="UniProtKB-SubCell"/>
</dbReference>
<feature type="domain" description="RING-type" evidence="8">
    <location>
        <begin position="161"/>
        <end position="216"/>
    </location>
</feature>
<feature type="compositionally biased region" description="Basic residues" evidence="7">
    <location>
        <begin position="670"/>
        <end position="679"/>
    </location>
</feature>
<keyword evidence="4 6" id="KW-0863">Zinc-finger</keyword>
<evidence type="ECO:0000256" key="1">
    <source>
        <dbReference type="ARBA" id="ARBA00004496"/>
    </source>
</evidence>
<feature type="region of interest" description="Disordered" evidence="7">
    <location>
        <begin position="525"/>
        <end position="544"/>
    </location>
</feature>
<comment type="caution">
    <text evidence="9">The sequence shown here is derived from an EMBL/GenBank/DDBJ whole genome shotgun (WGS) entry which is preliminary data.</text>
</comment>
<evidence type="ECO:0000256" key="4">
    <source>
        <dbReference type="ARBA" id="ARBA00022771"/>
    </source>
</evidence>
<dbReference type="Proteomes" id="UP000307173">
    <property type="component" value="Unassembled WGS sequence"/>
</dbReference>